<dbReference type="InParanoid" id="A0A7R8UJ09"/>
<evidence type="ECO:0000313" key="3">
    <source>
        <dbReference type="Proteomes" id="UP000594454"/>
    </source>
</evidence>
<keyword evidence="1" id="KW-0812">Transmembrane</keyword>
<dbReference type="OrthoDB" id="8045273at2759"/>
<keyword evidence="3" id="KW-1185">Reference proteome</keyword>
<gene>
    <name evidence="2" type="ORF">HERILL_LOCUS4847</name>
</gene>
<dbReference type="Proteomes" id="UP000594454">
    <property type="component" value="Chromosome 2"/>
</dbReference>
<keyword evidence="1" id="KW-0472">Membrane</keyword>
<feature type="transmembrane region" description="Helical" evidence="1">
    <location>
        <begin position="365"/>
        <end position="384"/>
    </location>
</feature>
<sequence>MLKATQMLNDTNNRITTQLQHFNIHLNECIQRINEFKKWYVAVDKNKIHVHFLNTYQQALNFLNEALAKYDCLWRIVSNQASIWECSHITEVVTTLNHTMRLLPPSLQIHHQPNAATQTSYDQQKITIQGYLPIFDVHHYDLIQASAIPQRLNNNLFVIPEIHEGILGLNYDEQLYFEISREELDNSFALNTTSYMIQLRALYNIQMHPNCLITQVYNSYEGKNCSTQHFQMHSIILKKLYTPNTWIYATPSPTVAYALCNGQRSEIVLKEEGIIQLTSDCSLTTKEIILLFEQRDLSANLKVYFKPFAANINSSVAIETVPILNGSTLLEATGSFSTIVQEAYKNQELSKNMAWKELHSHAFNFPIKLIIVVGLTSIFILILIRKNIQSFCKTQQSSQIQEPNWYDPTPAANNETSI</sequence>
<organism evidence="2 3">
    <name type="scientific">Hermetia illucens</name>
    <name type="common">Black soldier fly</name>
    <dbReference type="NCBI Taxonomy" id="343691"/>
    <lineage>
        <taxon>Eukaryota</taxon>
        <taxon>Metazoa</taxon>
        <taxon>Ecdysozoa</taxon>
        <taxon>Arthropoda</taxon>
        <taxon>Hexapoda</taxon>
        <taxon>Insecta</taxon>
        <taxon>Pterygota</taxon>
        <taxon>Neoptera</taxon>
        <taxon>Endopterygota</taxon>
        <taxon>Diptera</taxon>
        <taxon>Brachycera</taxon>
        <taxon>Stratiomyomorpha</taxon>
        <taxon>Stratiomyidae</taxon>
        <taxon>Hermetiinae</taxon>
        <taxon>Hermetia</taxon>
    </lineage>
</organism>
<evidence type="ECO:0008006" key="4">
    <source>
        <dbReference type="Google" id="ProtNLM"/>
    </source>
</evidence>
<dbReference type="AlphaFoldDB" id="A0A7R8UJ09"/>
<reference evidence="2 3" key="1">
    <citation type="submission" date="2020-11" db="EMBL/GenBank/DDBJ databases">
        <authorList>
            <person name="Wallbank WR R."/>
            <person name="Pardo Diaz C."/>
            <person name="Kozak K."/>
            <person name="Martin S."/>
            <person name="Jiggins C."/>
            <person name="Moest M."/>
            <person name="Warren A I."/>
            <person name="Generalovic N T."/>
            <person name="Byers J.R.P. K."/>
            <person name="Montejo-Kovacevich G."/>
            <person name="Yen C E."/>
        </authorList>
    </citation>
    <scope>NUCLEOTIDE SEQUENCE [LARGE SCALE GENOMIC DNA]</scope>
</reference>
<protein>
    <recommendedName>
        <fullName evidence="4">Envelope fusion protein</fullName>
    </recommendedName>
</protein>
<evidence type="ECO:0000256" key="1">
    <source>
        <dbReference type="SAM" id="Phobius"/>
    </source>
</evidence>
<proteinExistence type="predicted"/>
<accession>A0A7R8UJ09</accession>
<dbReference type="EMBL" id="LR899010">
    <property type="protein sequence ID" value="CAD7081755.1"/>
    <property type="molecule type" value="Genomic_DNA"/>
</dbReference>
<evidence type="ECO:0000313" key="2">
    <source>
        <dbReference type="EMBL" id="CAD7081755.1"/>
    </source>
</evidence>
<keyword evidence="1" id="KW-1133">Transmembrane helix</keyword>
<name>A0A7R8UJ09_HERIL</name>